<dbReference type="Gene3D" id="3.40.50.2000">
    <property type="entry name" value="Glycogen Phosphorylase B"/>
    <property type="match status" value="2"/>
</dbReference>
<dbReference type="InterPro" id="IPR028098">
    <property type="entry name" value="Glyco_trans_4-like_N"/>
</dbReference>
<dbReference type="SUPFAM" id="SSF53756">
    <property type="entry name" value="UDP-Glycosyltransferase/glycogen phosphorylase"/>
    <property type="match status" value="1"/>
</dbReference>
<dbReference type="CDD" id="cd03801">
    <property type="entry name" value="GT4_PimA-like"/>
    <property type="match status" value="1"/>
</dbReference>
<dbReference type="Pfam" id="PF13439">
    <property type="entry name" value="Glyco_transf_4"/>
    <property type="match status" value="1"/>
</dbReference>
<evidence type="ECO:0000313" key="5">
    <source>
        <dbReference type="Proteomes" id="UP000008975"/>
    </source>
</evidence>
<dbReference type="EMBL" id="AP012052">
    <property type="protein sequence ID" value="BAJ75154.1"/>
    <property type="molecule type" value="Genomic_DNA"/>
</dbReference>
<dbReference type="KEGG" id="mts:MTES_2190"/>
<dbReference type="AlphaFoldDB" id="E8NER9"/>
<feature type="domain" description="Glycosyltransferase subfamily 4-like N-terminal" evidence="3">
    <location>
        <begin position="21"/>
        <end position="209"/>
    </location>
</feature>
<dbReference type="GO" id="GO:0016757">
    <property type="term" value="F:glycosyltransferase activity"/>
    <property type="evidence" value="ECO:0007669"/>
    <property type="project" value="UniProtKB-KW"/>
</dbReference>
<protein>
    <submittedName>
        <fullName evidence="4">Glycosyltransferase</fullName>
    </submittedName>
</protein>
<dbReference type="RefSeq" id="WP_013585279.1">
    <property type="nucleotide sequence ID" value="NC_015125.1"/>
</dbReference>
<accession>E8NER9</accession>
<keyword evidence="1" id="KW-0328">Glycosyltransferase</keyword>
<evidence type="ECO:0000256" key="1">
    <source>
        <dbReference type="ARBA" id="ARBA00022676"/>
    </source>
</evidence>
<reference evidence="4 5" key="1">
    <citation type="journal article" date="2011" name="J. Bacteriol.">
        <title>Genome sequence of Microbacterium testaceum StLB037, an N-acylhomoserine lactone-degrading bacterium isolated from potato leaves.</title>
        <authorList>
            <person name="Morohoshi T."/>
            <person name="Wang W.-Z."/>
            <person name="Someya N."/>
            <person name="Ikeda T."/>
        </authorList>
    </citation>
    <scope>NUCLEOTIDE SEQUENCE [LARGE SCALE GENOMIC DNA]</scope>
    <source>
        <strain evidence="4 5">StLB037</strain>
    </source>
</reference>
<dbReference type="PANTHER" id="PTHR12526">
    <property type="entry name" value="GLYCOSYLTRANSFERASE"/>
    <property type="match status" value="1"/>
</dbReference>
<dbReference type="HOGENOM" id="CLU_681077_0_0_11"/>
<evidence type="ECO:0000259" key="3">
    <source>
        <dbReference type="Pfam" id="PF13439"/>
    </source>
</evidence>
<reference key="2">
    <citation type="submission" date="2011-02" db="EMBL/GenBank/DDBJ databases">
        <title>Genome sequence of Microbacterium testaceum StLB037.</title>
        <authorList>
            <person name="Morohoshi T."/>
            <person name="Wang W.Z."/>
            <person name="Someya N."/>
            <person name="Ikeda T."/>
        </authorList>
    </citation>
    <scope>NUCLEOTIDE SEQUENCE</scope>
    <source>
        <strain>StLB037</strain>
    </source>
</reference>
<dbReference type="OrthoDB" id="5142720at2"/>
<proteinExistence type="predicted"/>
<sequence>MHIVSVTRTVPYDGIPHAGGEYALRHARALTELGHSVTFIAPNTAENRRAVTAGGDGGAALLYGNEEVDTPGKIEGLRRRLSPARLSRRERSAFARDAAVRSALARADVLEFHWTQAGDLTRLAGGHAPRDVRRLLVLHDVMTQQIERQVRSGGGSVPVRVGRAAKLRLVRRAERRAIASVDVAVVFSEKDAQKAETLAPASTRIAVLRPPLATGAHVDDEPGELEPDDIEPSPGFDVLFVGWFRRTDNAQAAEWLCREVWPTVRAARPDARLTLAGADPSPALLEIAASDSSVTVTGYMDSLDAVYRRADLAVVPVQQGAGVKFKTVVAMLWGLPVVSTQVGLEGITADPELVWRAADTANDFAAGVLSAASDPAAARRVGAAARKWAGEEFSEERFRARLHDVLESLRAGPPRAGSPQPPSI</sequence>
<dbReference type="STRING" id="979556.MTES_2190"/>
<name>E8NER9_MICTS</name>
<evidence type="ECO:0000313" key="4">
    <source>
        <dbReference type="EMBL" id="BAJ75154.1"/>
    </source>
</evidence>
<dbReference type="eggNOG" id="COG0438">
    <property type="taxonomic scope" value="Bacteria"/>
</dbReference>
<keyword evidence="2" id="KW-0808">Transferase</keyword>
<dbReference type="Proteomes" id="UP000008975">
    <property type="component" value="Chromosome"/>
</dbReference>
<organism evidence="4 5">
    <name type="scientific">Microbacterium testaceum (strain StLB037)</name>
    <dbReference type="NCBI Taxonomy" id="979556"/>
    <lineage>
        <taxon>Bacteria</taxon>
        <taxon>Bacillati</taxon>
        <taxon>Actinomycetota</taxon>
        <taxon>Actinomycetes</taxon>
        <taxon>Micrococcales</taxon>
        <taxon>Microbacteriaceae</taxon>
        <taxon>Microbacterium</taxon>
    </lineage>
</organism>
<dbReference type="Pfam" id="PF13692">
    <property type="entry name" value="Glyco_trans_1_4"/>
    <property type="match status" value="1"/>
</dbReference>
<gene>
    <name evidence="4" type="ordered locus">MTES_2190</name>
</gene>
<dbReference type="PANTHER" id="PTHR12526:SF600">
    <property type="entry name" value="GLYCOSYL TRANSFERASE GROUP 1"/>
    <property type="match status" value="1"/>
</dbReference>
<evidence type="ECO:0000256" key="2">
    <source>
        <dbReference type="ARBA" id="ARBA00022679"/>
    </source>
</evidence>